<feature type="transmembrane region" description="Helical" evidence="8">
    <location>
        <begin position="17"/>
        <end position="35"/>
    </location>
</feature>
<evidence type="ECO:0000256" key="3">
    <source>
        <dbReference type="ARBA" id="ARBA00022676"/>
    </source>
</evidence>
<evidence type="ECO:0000256" key="4">
    <source>
        <dbReference type="ARBA" id="ARBA00022679"/>
    </source>
</evidence>
<protein>
    <recommendedName>
        <fullName evidence="9">Glycosyltransferase RgtA/B/C/D-like domain-containing protein</fullName>
    </recommendedName>
</protein>
<dbReference type="GO" id="GO:0005886">
    <property type="term" value="C:plasma membrane"/>
    <property type="evidence" value="ECO:0007669"/>
    <property type="project" value="UniProtKB-SubCell"/>
</dbReference>
<keyword evidence="11" id="KW-1185">Reference proteome</keyword>
<evidence type="ECO:0000256" key="6">
    <source>
        <dbReference type="ARBA" id="ARBA00022989"/>
    </source>
</evidence>
<gene>
    <name evidence="10" type="ORF">FKZ61_00165</name>
</gene>
<evidence type="ECO:0000256" key="8">
    <source>
        <dbReference type="SAM" id="Phobius"/>
    </source>
</evidence>
<evidence type="ECO:0000256" key="7">
    <source>
        <dbReference type="ARBA" id="ARBA00023136"/>
    </source>
</evidence>
<evidence type="ECO:0000259" key="9">
    <source>
        <dbReference type="Pfam" id="PF13231"/>
    </source>
</evidence>
<evidence type="ECO:0000256" key="5">
    <source>
        <dbReference type="ARBA" id="ARBA00022692"/>
    </source>
</evidence>
<keyword evidence="5 8" id="KW-0812">Transmembrane</keyword>
<dbReference type="EMBL" id="VIGC01000001">
    <property type="protein sequence ID" value="TQE97833.1"/>
    <property type="molecule type" value="Genomic_DNA"/>
</dbReference>
<dbReference type="GO" id="GO:0009103">
    <property type="term" value="P:lipopolysaccharide biosynthetic process"/>
    <property type="evidence" value="ECO:0007669"/>
    <property type="project" value="UniProtKB-ARBA"/>
</dbReference>
<feature type="transmembrane region" description="Helical" evidence="8">
    <location>
        <begin position="406"/>
        <end position="424"/>
    </location>
</feature>
<feature type="transmembrane region" description="Helical" evidence="8">
    <location>
        <begin position="486"/>
        <end position="502"/>
    </location>
</feature>
<keyword evidence="4" id="KW-0808">Transferase</keyword>
<dbReference type="InParanoid" id="A0A540VNU1"/>
<dbReference type="AlphaFoldDB" id="A0A540VNU1"/>
<comment type="subcellular location">
    <subcellularLocation>
        <location evidence="1">Cell membrane</location>
        <topology evidence="1">Multi-pass membrane protein</topology>
    </subcellularLocation>
</comment>
<reference evidence="10 11" key="1">
    <citation type="submission" date="2019-06" db="EMBL/GenBank/DDBJ databases">
        <title>Genome sequence of Litorilinea aerophila BAA-2444.</title>
        <authorList>
            <person name="Maclea K.S."/>
            <person name="Maurais E.G."/>
            <person name="Iannazzi L.C."/>
        </authorList>
    </citation>
    <scope>NUCLEOTIDE SEQUENCE [LARGE SCALE GENOMIC DNA]</scope>
    <source>
        <strain evidence="10 11">ATCC BAA-2444</strain>
    </source>
</reference>
<evidence type="ECO:0000256" key="2">
    <source>
        <dbReference type="ARBA" id="ARBA00022475"/>
    </source>
</evidence>
<dbReference type="Proteomes" id="UP000317371">
    <property type="component" value="Unassembled WGS sequence"/>
</dbReference>
<feature type="transmembrane region" description="Helical" evidence="8">
    <location>
        <begin position="274"/>
        <end position="293"/>
    </location>
</feature>
<keyword evidence="6 8" id="KW-1133">Transmembrane helix</keyword>
<sequence length="869" mass="97888">MLYSGFDMMRQILTQRFYLVPLLALAVLAHVGLMLDLPLIWRAGAALIITGLTPGMLLVEWLLGDDAERQPELWERVLYGVGAGYALMVVVLLLLSYWPGPLHRWQTLVAFDLLNASLAFLIWRQGRTLPQSAPGVPGVTQTRDVDRRWLVAGLLSLALVAGFFRFPNLSYSEFQGDEARAVLIAAQNIQGYTEALLTHKKGPAEILVPTAIYSLTDRLNEASARLPFAIANFAALFAIFLLGWRLFGPVGGWTAAILLALDGYLIGFSRIVQYQSLVFFMVVLTVLVLHRLVRHPAGLGRYLTLAALFLATGLLAHYEAALAALPGLYLLYTLWRQGQPLPRLVRSLGVPVLVGGTVLAIFYVPFVLNPSFRITYAYITVNRIGTSFPYNNLVDFFERSTLYSSTYYFVLMAGLATLGLAHLYRRNWPDWRGWLATALLVGGVTLTFWVPNWLTVAGQDHTWLFFAAVLAAAWFLPRFPMEERLVWLWFGAPMVLMLFFTLTPNTHVYGFVIPWGLVAGMVLARAWAWLRNRLTIPAARRVAVPTMALAIALFGNYEYWYFVHTGVEVLRTWRENRPWGYWFSYDMPTRMSIFGFPLRNGWKVVGSLYAEGVLDAPFDLNGKEPVADWYTRGQGRCPRDHVYYIFTQSVEPADKGYLTVIRQQVEEQGYQKYGVVMVNGEERLTIYKMADEPITPQVFQVDDFETRFDENLSGPHFELSGPVAEPAIQHPLDYRFGDAIRLQGYRLNSTQATPDGALSLTLYWQATQPVETKYSVFTQIIDMGDFHKVGQRDGEPGCNEFPTTFWRPGDTIADRYFIPVYADARPGTYTLLIGMYDGDTGERLPIFDGEGQPIGDALGLTEIQVLPAP</sequence>
<evidence type="ECO:0000313" key="11">
    <source>
        <dbReference type="Proteomes" id="UP000317371"/>
    </source>
</evidence>
<comment type="caution">
    <text evidence="10">The sequence shown here is derived from an EMBL/GenBank/DDBJ whole genome shotgun (WGS) entry which is preliminary data.</text>
</comment>
<accession>A0A540VNU1</accession>
<evidence type="ECO:0000256" key="1">
    <source>
        <dbReference type="ARBA" id="ARBA00004651"/>
    </source>
</evidence>
<proteinExistence type="predicted"/>
<dbReference type="GO" id="GO:0016763">
    <property type="term" value="F:pentosyltransferase activity"/>
    <property type="evidence" value="ECO:0007669"/>
    <property type="project" value="TreeGrafter"/>
</dbReference>
<dbReference type="InterPro" id="IPR050297">
    <property type="entry name" value="LipidA_mod_glycosyltrf_83"/>
</dbReference>
<feature type="domain" description="Glycosyltransferase RgtA/B/C/D-like" evidence="9">
    <location>
        <begin position="210"/>
        <end position="362"/>
    </location>
</feature>
<keyword evidence="3" id="KW-0328">Glycosyltransferase</keyword>
<feature type="transmembrane region" description="Helical" evidence="8">
    <location>
        <begin position="250"/>
        <end position="267"/>
    </location>
</feature>
<feature type="transmembrane region" description="Helical" evidence="8">
    <location>
        <begin position="542"/>
        <end position="562"/>
    </location>
</feature>
<dbReference type="PANTHER" id="PTHR33908:SF11">
    <property type="entry name" value="MEMBRANE PROTEIN"/>
    <property type="match status" value="1"/>
</dbReference>
<dbReference type="PANTHER" id="PTHR33908">
    <property type="entry name" value="MANNOSYLTRANSFERASE YKCB-RELATED"/>
    <property type="match status" value="1"/>
</dbReference>
<keyword evidence="2" id="KW-1003">Cell membrane</keyword>
<feature type="transmembrane region" description="Helical" evidence="8">
    <location>
        <begin position="508"/>
        <end position="530"/>
    </location>
</feature>
<evidence type="ECO:0000313" key="10">
    <source>
        <dbReference type="EMBL" id="TQE97833.1"/>
    </source>
</evidence>
<dbReference type="Pfam" id="PF13231">
    <property type="entry name" value="PMT_2"/>
    <property type="match status" value="1"/>
</dbReference>
<feature type="transmembrane region" description="Helical" evidence="8">
    <location>
        <begin position="41"/>
        <end position="64"/>
    </location>
</feature>
<feature type="transmembrane region" description="Helical" evidence="8">
    <location>
        <begin position="344"/>
        <end position="366"/>
    </location>
</feature>
<organism evidence="10 11">
    <name type="scientific">Litorilinea aerophila</name>
    <dbReference type="NCBI Taxonomy" id="1204385"/>
    <lineage>
        <taxon>Bacteria</taxon>
        <taxon>Bacillati</taxon>
        <taxon>Chloroflexota</taxon>
        <taxon>Caldilineae</taxon>
        <taxon>Caldilineales</taxon>
        <taxon>Caldilineaceae</taxon>
        <taxon>Litorilinea</taxon>
    </lineage>
</organism>
<feature type="transmembrane region" description="Helical" evidence="8">
    <location>
        <begin position="431"/>
        <end position="450"/>
    </location>
</feature>
<feature type="transmembrane region" description="Helical" evidence="8">
    <location>
        <begin position="305"/>
        <end position="332"/>
    </location>
</feature>
<feature type="transmembrane region" description="Helical" evidence="8">
    <location>
        <begin position="76"/>
        <end position="98"/>
    </location>
</feature>
<keyword evidence="7 8" id="KW-0472">Membrane</keyword>
<feature type="transmembrane region" description="Helical" evidence="8">
    <location>
        <begin position="462"/>
        <end position="479"/>
    </location>
</feature>
<dbReference type="OrthoDB" id="135110at2"/>
<dbReference type="InterPro" id="IPR038731">
    <property type="entry name" value="RgtA/B/C-like"/>
</dbReference>
<feature type="transmembrane region" description="Helical" evidence="8">
    <location>
        <begin position="226"/>
        <end position="244"/>
    </location>
</feature>
<name>A0A540VNU1_9CHLR</name>